<dbReference type="Gene3D" id="1.20.1260.10">
    <property type="match status" value="1"/>
</dbReference>
<dbReference type="GO" id="GO:0006879">
    <property type="term" value="P:intracellular iron ion homeostasis"/>
    <property type="evidence" value="ECO:0007669"/>
    <property type="project" value="UniProtKB-KW"/>
</dbReference>
<evidence type="ECO:0000256" key="2">
    <source>
        <dbReference type="ARBA" id="ARBA00023004"/>
    </source>
</evidence>
<proteinExistence type="predicted"/>
<organism evidence="5 6">
    <name type="scientific">Chroogloeocystis siderophila 5.2 s.c.1</name>
    <dbReference type="NCBI Taxonomy" id="247279"/>
    <lineage>
        <taxon>Bacteria</taxon>
        <taxon>Bacillati</taxon>
        <taxon>Cyanobacteriota</taxon>
        <taxon>Cyanophyceae</taxon>
        <taxon>Oscillatoriophycideae</taxon>
        <taxon>Chroococcales</taxon>
        <taxon>Chroococcaceae</taxon>
        <taxon>Chroogloeocystis</taxon>
    </lineage>
</organism>
<dbReference type="NCBIfam" id="NF009990">
    <property type="entry name" value="PRK13456.1"/>
    <property type="match status" value="1"/>
</dbReference>
<dbReference type="InterPro" id="IPR014490">
    <property type="entry name" value="Dps-like"/>
</dbReference>
<evidence type="ECO:0000256" key="1">
    <source>
        <dbReference type="ARBA" id="ARBA00022434"/>
    </source>
</evidence>
<evidence type="ECO:0000313" key="5">
    <source>
        <dbReference type="EMBL" id="OKH29130.1"/>
    </source>
</evidence>
<feature type="binding site" evidence="3">
    <location>
        <position position="30"/>
    </location>
    <ligand>
        <name>Fe cation</name>
        <dbReference type="ChEBI" id="CHEBI:24875"/>
    </ligand>
</feature>
<dbReference type="InterPro" id="IPR033921">
    <property type="entry name" value="DPSL_diiron-bd_dom"/>
</dbReference>
<gene>
    <name evidence="5" type="ORF">NIES1031_00560</name>
</gene>
<name>A0A1U7HZY2_9CHRO</name>
<feature type="binding site" evidence="3">
    <location>
        <position position="185"/>
    </location>
    <ligand>
        <name>Fe cation</name>
        <dbReference type="ChEBI" id="CHEBI:24875"/>
    </ligand>
</feature>
<dbReference type="InterPro" id="IPR012347">
    <property type="entry name" value="Ferritin-like"/>
</dbReference>
<dbReference type="RefSeq" id="WP_073547621.1">
    <property type="nucleotide sequence ID" value="NZ_CAWMVK010000001.1"/>
</dbReference>
<protein>
    <submittedName>
        <fullName evidence="5">DNA protection protein DPS</fullName>
    </submittedName>
</protein>
<dbReference type="PANTHER" id="PTHR30295">
    <property type="entry name" value="BACTERIOFERRITIN"/>
    <property type="match status" value="1"/>
</dbReference>
<dbReference type="GO" id="GO:0004322">
    <property type="term" value="F:ferroxidase activity"/>
    <property type="evidence" value="ECO:0007669"/>
    <property type="project" value="TreeGrafter"/>
</dbReference>
<keyword evidence="3" id="KW-0479">Metal-binding</keyword>
<feature type="domain" description="Ferritin/DPS" evidence="4">
    <location>
        <begin position="118"/>
        <end position="195"/>
    </location>
</feature>
<feature type="binding site" evidence="3">
    <location>
        <position position="182"/>
    </location>
    <ligand>
        <name>Fe cation</name>
        <dbReference type="ChEBI" id="CHEBI:24875"/>
    </ligand>
</feature>
<dbReference type="PANTHER" id="PTHR30295:SF1">
    <property type="entry name" value="DNA PROTECTION DURING STARVATION PROTEIN"/>
    <property type="match status" value="1"/>
</dbReference>
<evidence type="ECO:0000256" key="3">
    <source>
        <dbReference type="PIRSR" id="PIRSR018063-50"/>
    </source>
</evidence>
<dbReference type="CDD" id="cd01052">
    <property type="entry name" value="DPSL"/>
    <property type="match status" value="1"/>
</dbReference>
<evidence type="ECO:0000313" key="6">
    <source>
        <dbReference type="Proteomes" id="UP000185984"/>
    </source>
</evidence>
<dbReference type="InterPro" id="IPR009078">
    <property type="entry name" value="Ferritin-like_SF"/>
</dbReference>
<keyword evidence="2 3" id="KW-0408">Iron</keyword>
<dbReference type="InterPro" id="IPR008331">
    <property type="entry name" value="Ferritin_DPS_dom"/>
</dbReference>
<sequence>MGKVALQMVEQAGIDVKELLDKLVCAASAEFTTYYYYTILRANAIGLEGEGLKEIIEDARLEDRNHFEALVPRIYELGGELPRDIRDFANLAACPDAYLPDRHHNNSDATPRVGFTSGGSDESQTAVLEAKQAVEQGDIRPLLQVLVEAERCAIRVYSDICNMAFGKDHRTYELSLAILNEEIEHEAWFSEFLGEGPSGHFRRGAPGESPYTSRFLVVPHNHS</sequence>
<comment type="caution">
    <text evidence="5">The sequence shown here is derived from an EMBL/GenBank/DDBJ whole genome shotgun (WGS) entry which is preliminary data.</text>
</comment>
<dbReference type="SUPFAM" id="SSF47240">
    <property type="entry name" value="Ferritin-like"/>
    <property type="match status" value="1"/>
</dbReference>
<dbReference type="STRING" id="247279.NIES1031_00560"/>
<feature type="binding site" evidence="3">
    <location>
        <position position="150"/>
    </location>
    <ligand>
        <name>Fe cation</name>
        <dbReference type="ChEBI" id="CHEBI:24875"/>
    </ligand>
</feature>
<feature type="binding site" evidence="3">
    <location>
        <position position="66"/>
    </location>
    <ligand>
        <name>Fe cation</name>
        <dbReference type="ChEBI" id="CHEBI:24875"/>
    </ligand>
</feature>
<dbReference type="PIRSF" id="PIRSF018063">
    <property type="entry name" value="Ferrtn_UCP018063"/>
    <property type="match status" value="1"/>
</dbReference>
<dbReference type="AlphaFoldDB" id="A0A1U7HZY2"/>
<dbReference type="Proteomes" id="UP000185984">
    <property type="component" value="Unassembled WGS sequence"/>
</dbReference>
<keyword evidence="6" id="KW-1185">Reference proteome</keyword>
<dbReference type="GO" id="GO:0005829">
    <property type="term" value="C:cytosol"/>
    <property type="evidence" value="ECO:0007669"/>
    <property type="project" value="TreeGrafter"/>
</dbReference>
<evidence type="ECO:0000259" key="4">
    <source>
        <dbReference type="Pfam" id="PF00210"/>
    </source>
</evidence>
<dbReference type="OrthoDB" id="9800505at2"/>
<reference evidence="5 6" key="1">
    <citation type="submission" date="2016-11" db="EMBL/GenBank/DDBJ databases">
        <title>Draft Genome Sequences of Nine Cyanobacterial Strains from Diverse Habitats.</title>
        <authorList>
            <person name="Zhu T."/>
            <person name="Hou S."/>
            <person name="Lu X."/>
            <person name="Hess W.R."/>
        </authorList>
    </citation>
    <scope>NUCLEOTIDE SEQUENCE [LARGE SCALE GENOMIC DNA]</scope>
    <source>
        <strain evidence="5 6">5.2 s.c.1</strain>
    </source>
</reference>
<dbReference type="Pfam" id="PF00210">
    <property type="entry name" value="Ferritin"/>
    <property type="match status" value="2"/>
</dbReference>
<feature type="domain" description="Ferritin/DPS" evidence="4">
    <location>
        <begin position="26"/>
        <end position="92"/>
    </location>
</feature>
<dbReference type="EMBL" id="MRCC01000001">
    <property type="protein sequence ID" value="OKH29130.1"/>
    <property type="molecule type" value="Genomic_DNA"/>
</dbReference>
<accession>A0A1U7HZY2</accession>
<dbReference type="GO" id="GO:0020037">
    <property type="term" value="F:heme binding"/>
    <property type="evidence" value="ECO:0007669"/>
    <property type="project" value="TreeGrafter"/>
</dbReference>
<keyword evidence="1" id="KW-0409">Iron storage</keyword>
<dbReference type="GO" id="GO:0008199">
    <property type="term" value="F:ferric iron binding"/>
    <property type="evidence" value="ECO:0007669"/>
    <property type="project" value="InterPro"/>
</dbReference>